<dbReference type="Pfam" id="PF07992">
    <property type="entry name" value="Pyr_redox_2"/>
    <property type="match status" value="1"/>
</dbReference>
<dbReference type="Gene3D" id="3.50.50.100">
    <property type="match status" value="1"/>
</dbReference>
<protein>
    <submittedName>
        <fullName evidence="7">FAD-dependent oxidoreductase</fullName>
    </submittedName>
</protein>
<comment type="caution">
    <text evidence="7">The sequence shown here is derived from an EMBL/GenBank/DDBJ whole genome shotgun (WGS) entry which is preliminary data.</text>
</comment>
<feature type="domain" description="FAD/NAD(P)-binding" evidence="6">
    <location>
        <begin position="4"/>
        <end position="285"/>
    </location>
</feature>
<dbReference type="PANTHER" id="PTHR42913">
    <property type="entry name" value="APOPTOSIS-INDUCING FACTOR 1"/>
    <property type="match status" value="1"/>
</dbReference>
<reference evidence="7 8" key="1">
    <citation type="submission" date="2020-02" db="EMBL/GenBank/DDBJ databases">
        <title>Whole-genome analyses of novel actinobacteria.</title>
        <authorList>
            <person name="Sahin N."/>
            <person name="Tokatli A."/>
        </authorList>
    </citation>
    <scope>NUCLEOTIDE SEQUENCE [LARGE SCALE GENOMIC DNA]</scope>
    <source>
        <strain evidence="7 8">YC504</strain>
    </source>
</reference>
<proteinExistence type="inferred from homology"/>
<dbReference type="PANTHER" id="PTHR42913:SF3">
    <property type="entry name" value="64 KDA MITOCHONDRIAL NADH DEHYDROGENASE (EUROFUNG)"/>
    <property type="match status" value="1"/>
</dbReference>
<dbReference type="Proteomes" id="UP000481109">
    <property type="component" value="Unassembled WGS sequence"/>
</dbReference>
<evidence type="ECO:0000256" key="4">
    <source>
        <dbReference type="ARBA" id="ARBA00022827"/>
    </source>
</evidence>
<keyword evidence="5" id="KW-0560">Oxidoreductase</keyword>
<evidence type="ECO:0000256" key="2">
    <source>
        <dbReference type="ARBA" id="ARBA00005272"/>
    </source>
</evidence>
<evidence type="ECO:0000256" key="5">
    <source>
        <dbReference type="ARBA" id="ARBA00023002"/>
    </source>
</evidence>
<dbReference type="PRINTS" id="PR00469">
    <property type="entry name" value="PNDRDTASEII"/>
</dbReference>
<dbReference type="InterPro" id="IPR051169">
    <property type="entry name" value="NADH-Q_oxidoreductase"/>
</dbReference>
<dbReference type="InterPro" id="IPR036188">
    <property type="entry name" value="FAD/NAD-bd_sf"/>
</dbReference>
<evidence type="ECO:0000256" key="3">
    <source>
        <dbReference type="ARBA" id="ARBA00022630"/>
    </source>
</evidence>
<keyword evidence="4" id="KW-0274">FAD</keyword>
<keyword evidence="3" id="KW-0285">Flavoprotein</keyword>
<dbReference type="GO" id="GO:0019646">
    <property type="term" value="P:aerobic electron transport chain"/>
    <property type="evidence" value="ECO:0007669"/>
    <property type="project" value="TreeGrafter"/>
</dbReference>
<organism evidence="7 8">
    <name type="scientific">Streptomyces mesophilus</name>
    <dbReference type="NCBI Taxonomy" id="1775132"/>
    <lineage>
        <taxon>Bacteria</taxon>
        <taxon>Bacillati</taxon>
        <taxon>Actinomycetota</taxon>
        <taxon>Actinomycetes</taxon>
        <taxon>Kitasatosporales</taxon>
        <taxon>Streptomycetaceae</taxon>
        <taxon>Streptomyces</taxon>
    </lineage>
</organism>
<dbReference type="InterPro" id="IPR023753">
    <property type="entry name" value="FAD/NAD-binding_dom"/>
</dbReference>
<dbReference type="RefSeq" id="WP_165335011.1">
    <property type="nucleotide sequence ID" value="NZ_JAAKZW010000159.1"/>
</dbReference>
<name>A0A6G4XS11_9ACTN</name>
<dbReference type="EMBL" id="JAAKZW010000159">
    <property type="protein sequence ID" value="NGO79570.1"/>
    <property type="molecule type" value="Genomic_DNA"/>
</dbReference>
<dbReference type="GO" id="GO:0003955">
    <property type="term" value="F:NAD(P)H dehydrogenase (quinone) activity"/>
    <property type="evidence" value="ECO:0007669"/>
    <property type="project" value="TreeGrafter"/>
</dbReference>
<comment type="similarity">
    <text evidence="2">Belongs to the NADH dehydrogenase family.</text>
</comment>
<comment type="cofactor">
    <cofactor evidence="1">
        <name>FAD</name>
        <dbReference type="ChEBI" id="CHEBI:57692"/>
    </cofactor>
</comment>
<keyword evidence="8" id="KW-1185">Reference proteome</keyword>
<accession>A0A6G4XS11</accession>
<dbReference type="PRINTS" id="PR00368">
    <property type="entry name" value="FADPNR"/>
</dbReference>
<evidence type="ECO:0000256" key="1">
    <source>
        <dbReference type="ARBA" id="ARBA00001974"/>
    </source>
</evidence>
<sequence>MKHRIVVLGAGYAGAYAAGTLARRLSPADTEITVVNAEPDFVQRLRMHQFAAGRDVEAPPLAEVFAGTGIRVRVARVTAIDPGRRTVALASPEGPGELTYDSLFYALGSRVAHHGVPGVAEHAFDVAGRPSALRLRERLDGLGEGDRVLVVGDGLTGIETATEIAESRPGLSVALIARGELGAPLSAGARDHLRRACDRLGITVLEHTRIEAVEAERVLCADGTALTSDATVWTAGFTVDSLAGDAGLEVTDDGRIVVDSTMRSLSHPEVYAAGDAAYAIGDNGLPLPMSCASAGFSGRQAVDAIVARLTGRTIPRSKLPYVGNHISLGRRDGILQMVDGAGEAKPKHVGGRTAARIKAGIVWMSLWATANPTFGLPRRRRRVAAVPGEFTLAAAEQKAAA</sequence>
<dbReference type="SUPFAM" id="SSF51905">
    <property type="entry name" value="FAD/NAD(P)-binding domain"/>
    <property type="match status" value="1"/>
</dbReference>
<gene>
    <name evidence="7" type="ORF">G6045_28525</name>
</gene>
<evidence type="ECO:0000259" key="6">
    <source>
        <dbReference type="Pfam" id="PF07992"/>
    </source>
</evidence>
<evidence type="ECO:0000313" key="8">
    <source>
        <dbReference type="Proteomes" id="UP000481109"/>
    </source>
</evidence>
<evidence type="ECO:0000313" key="7">
    <source>
        <dbReference type="EMBL" id="NGO79570.1"/>
    </source>
</evidence>
<dbReference type="AlphaFoldDB" id="A0A6G4XS11"/>